<feature type="signal peptide" evidence="2">
    <location>
        <begin position="1"/>
        <end position="24"/>
    </location>
</feature>
<feature type="chain" id="PRO_5022037112" description="DUF2782 domain-containing protein" evidence="2">
    <location>
        <begin position="25"/>
        <end position="146"/>
    </location>
</feature>
<dbReference type="EMBL" id="VLLB01000001">
    <property type="protein sequence ID" value="TWI69460.1"/>
    <property type="molecule type" value="Genomic_DNA"/>
</dbReference>
<gene>
    <name evidence="3" type="ORF">IP91_00528</name>
</gene>
<accession>A0A562RLY5</accession>
<comment type="caution">
    <text evidence="3">The sequence shown here is derived from an EMBL/GenBank/DDBJ whole genome shotgun (WGS) entry which is preliminary data.</text>
</comment>
<dbReference type="OrthoDB" id="9181795at2"/>
<evidence type="ECO:0008006" key="5">
    <source>
        <dbReference type="Google" id="ProtNLM"/>
    </source>
</evidence>
<proteinExistence type="predicted"/>
<feature type="compositionally biased region" description="Polar residues" evidence="1">
    <location>
        <begin position="135"/>
        <end position="146"/>
    </location>
</feature>
<sequence length="146" mass="15505">MRRRTPRVRPAALAFATLFGLADAAAQTSYQSMGRLFTTPSERMMLERQRSDNRAAAAAPATPAGPALPPVPEAAPAPPPAPQRVGGFVRRSDGRATVWVDDEARETTLPRVAPGAPLPVDLGGRNVIIKPGQSYDPSNGTIQDPR</sequence>
<feature type="region of interest" description="Disordered" evidence="1">
    <location>
        <begin position="46"/>
        <end position="146"/>
    </location>
</feature>
<keyword evidence="2" id="KW-0732">Signal</keyword>
<feature type="compositionally biased region" description="Low complexity" evidence="1">
    <location>
        <begin position="55"/>
        <end position="65"/>
    </location>
</feature>
<reference evidence="3 4" key="1">
    <citation type="journal article" date="2015" name="Stand. Genomic Sci.">
        <title>Genomic Encyclopedia of Bacterial and Archaeal Type Strains, Phase III: the genomes of soil and plant-associated and newly described type strains.</title>
        <authorList>
            <person name="Whitman W.B."/>
            <person name="Woyke T."/>
            <person name="Klenk H.P."/>
            <person name="Zhou Y."/>
            <person name="Lilburn T.G."/>
            <person name="Beck B.J."/>
            <person name="De Vos P."/>
            <person name="Vandamme P."/>
            <person name="Eisen J.A."/>
            <person name="Garrity G."/>
            <person name="Hugenholtz P."/>
            <person name="Kyrpides N.C."/>
        </authorList>
    </citation>
    <scope>NUCLEOTIDE SEQUENCE [LARGE SCALE GENOMIC DNA]</scope>
    <source>
        <strain evidence="3 4">CGMCC 1.10822</strain>
    </source>
</reference>
<evidence type="ECO:0000313" key="4">
    <source>
        <dbReference type="Proteomes" id="UP000318431"/>
    </source>
</evidence>
<organism evidence="3 4">
    <name type="scientific">Pseudoduganella lurida</name>
    <dbReference type="NCBI Taxonomy" id="1036180"/>
    <lineage>
        <taxon>Bacteria</taxon>
        <taxon>Pseudomonadati</taxon>
        <taxon>Pseudomonadota</taxon>
        <taxon>Betaproteobacteria</taxon>
        <taxon>Burkholderiales</taxon>
        <taxon>Oxalobacteraceae</taxon>
        <taxon>Telluria group</taxon>
        <taxon>Pseudoduganella</taxon>
    </lineage>
</organism>
<keyword evidence="4" id="KW-1185">Reference proteome</keyword>
<dbReference type="AlphaFoldDB" id="A0A562RLY5"/>
<dbReference type="Proteomes" id="UP000318431">
    <property type="component" value="Unassembled WGS sequence"/>
</dbReference>
<name>A0A562RLY5_9BURK</name>
<evidence type="ECO:0000313" key="3">
    <source>
        <dbReference type="EMBL" id="TWI69460.1"/>
    </source>
</evidence>
<evidence type="ECO:0000256" key="2">
    <source>
        <dbReference type="SAM" id="SignalP"/>
    </source>
</evidence>
<feature type="compositionally biased region" description="Pro residues" evidence="1">
    <location>
        <begin position="66"/>
        <end position="82"/>
    </location>
</feature>
<evidence type="ECO:0000256" key="1">
    <source>
        <dbReference type="SAM" id="MobiDB-lite"/>
    </source>
</evidence>
<dbReference type="RefSeq" id="WP_145647220.1">
    <property type="nucleotide sequence ID" value="NZ_VLLB01000001.1"/>
</dbReference>
<protein>
    <recommendedName>
        <fullName evidence="5">DUF2782 domain-containing protein</fullName>
    </recommendedName>
</protein>